<name>A0A3E2VU99_CLOIN</name>
<dbReference type="Proteomes" id="UP000260025">
    <property type="component" value="Unassembled WGS sequence"/>
</dbReference>
<organism evidence="3 4">
    <name type="scientific">Clostridium innocuum</name>
    <dbReference type="NCBI Taxonomy" id="1522"/>
    <lineage>
        <taxon>Bacteria</taxon>
        <taxon>Bacillati</taxon>
        <taxon>Bacillota</taxon>
        <taxon>Clostridia</taxon>
        <taxon>Eubacteriales</taxon>
        <taxon>Clostridiaceae</taxon>
        <taxon>Clostridium</taxon>
    </lineage>
</organism>
<feature type="coiled-coil region" evidence="1">
    <location>
        <begin position="35"/>
        <end position="62"/>
    </location>
</feature>
<keyword evidence="2" id="KW-1133">Transmembrane helix</keyword>
<dbReference type="AlphaFoldDB" id="A0A3E2VU99"/>
<reference evidence="3 4" key="1">
    <citation type="submission" date="2018-08" db="EMBL/GenBank/DDBJ databases">
        <title>A genome reference for cultivated species of the human gut microbiota.</title>
        <authorList>
            <person name="Zou Y."/>
            <person name="Xue W."/>
            <person name="Luo G."/>
        </authorList>
    </citation>
    <scope>NUCLEOTIDE SEQUENCE [LARGE SCALE GENOMIC DNA]</scope>
    <source>
        <strain evidence="3 4">OF01-2LB</strain>
    </source>
</reference>
<proteinExistence type="predicted"/>
<evidence type="ECO:0000256" key="2">
    <source>
        <dbReference type="SAM" id="Phobius"/>
    </source>
</evidence>
<comment type="caution">
    <text evidence="3">The sequence shown here is derived from an EMBL/GenBank/DDBJ whole genome shotgun (WGS) entry which is preliminary data.</text>
</comment>
<accession>A0A3E2VU99</accession>
<evidence type="ECO:0000313" key="4">
    <source>
        <dbReference type="Proteomes" id="UP000260025"/>
    </source>
</evidence>
<sequence length="195" mass="22128">MKLNKREKRLLYILLCVLLVVGGIFLVVLPAFEKNTSLKAKYKQAEQEMAALSNTDSNATEAAKDTKSIHNKIKKLNDSFYSSMQKEDLDAMLTQLVMDHGLTPVSLTIEDAKEEEVLSFTEQKQKNKDSKNPAEVYRMQVYNAEMQVSGDVLKLQQLVDTANSSKSMKVSALSYTEQNQEQKTMRVTFKVFMVD</sequence>
<evidence type="ECO:0000313" key="3">
    <source>
        <dbReference type="EMBL" id="RGC13924.1"/>
    </source>
</evidence>
<protein>
    <submittedName>
        <fullName evidence="3">Uncharacterized protein</fullName>
    </submittedName>
</protein>
<dbReference type="EMBL" id="QVEV01000026">
    <property type="protein sequence ID" value="RGC13924.1"/>
    <property type="molecule type" value="Genomic_DNA"/>
</dbReference>
<evidence type="ECO:0000256" key="1">
    <source>
        <dbReference type="SAM" id="Coils"/>
    </source>
</evidence>
<keyword evidence="1" id="KW-0175">Coiled coil</keyword>
<keyword evidence="2" id="KW-0812">Transmembrane</keyword>
<gene>
    <name evidence="3" type="ORF">DXA38_15640</name>
</gene>
<keyword evidence="2" id="KW-0472">Membrane</keyword>
<feature type="transmembrane region" description="Helical" evidence="2">
    <location>
        <begin position="12"/>
        <end position="32"/>
    </location>
</feature>
<dbReference type="RefSeq" id="WP_117443981.1">
    <property type="nucleotide sequence ID" value="NZ_JAJFEN010000006.1"/>
</dbReference>